<evidence type="ECO:0000313" key="2">
    <source>
        <dbReference type="Proteomes" id="UP000004440"/>
    </source>
</evidence>
<protein>
    <submittedName>
        <fullName evidence="1">Uncharacterized protein</fullName>
    </submittedName>
</protein>
<gene>
    <name evidence="1" type="ORF">MY1_0971</name>
</gene>
<organism evidence="1 2">
    <name type="scientific">Nitrosarchaeum koreense MY1</name>
    <dbReference type="NCBI Taxonomy" id="1001994"/>
    <lineage>
        <taxon>Archaea</taxon>
        <taxon>Nitrososphaerota</taxon>
        <taxon>Nitrososphaeria</taxon>
        <taxon>Nitrosopumilales</taxon>
        <taxon>Nitrosopumilaceae</taxon>
        <taxon>Nitrosarchaeum</taxon>
    </lineage>
</organism>
<proteinExistence type="predicted"/>
<sequence length="137" mass="15749">MQIYELEDQKTNIIEDLHNALKIITEFLSFSVNIHPEIFNLPSDANIVLLPNLELNIKLSNGKTETKKFIDYSPETITKIIEYITPQLIGLIQTQKTYLTEKITFLRAATKQLNVLSQLKENLPNKIPVTEIPENIE</sequence>
<dbReference type="Proteomes" id="UP000004440">
    <property type="component" value="Unassembled WGS sequence"/>
</dbReference>
<dbReference type="EMBL" id="AFPU01000001">
    <property type="protein sequence ID" value="EGP93731.1"/>
    <property type="molecule type" value="Genomic_DNA"/>
</dbReference>
<dbReference type="AlphaFoldDB" id="F9CWS9"/>
<accession>F9CWS9</accession>
<evidence type="ECO:0000313" key="1">
    <source>
        <dbReference type="EMBL" id="EGP93731.1"/>
    </source>
</evidence>
<comment type="caution">
    <text evidence="1">The sequence shown here is derived from an EMBL/GenBank/DDBJ whole genome shotgun (WGS) entry which is preliminary data.</text>
</comment>
<name>F9CWS9_9ARCH</name>
<reference evidence="1 2" key="1">
    <citation type="journal article" date="2011" name="J. Bacteriol.">
        <title>Genome Sequence of an Ammonia-Oxidizing Soil Archaeon, "Candidatus Nitrosoarchaeum koreensis" MY1.</title>
        <authorList>
            <person name="Kim B.K."/>
            <person name="Jung M.Y."/>
            <person name="Yu D.S."/>
            <person name="Park S.J."/>
            <person name="Oh T.K."/>
            <person name="Rhee S.K."/>
            <person name="Kim J.F."/>
        </authorList>
    </citation>
    <scope>NUCLEOTIDE SEQUENCE [LARGE SCALE GENOMIC DNA]</scope>
    <source>
        <strain evidence="1 2">MY1</strain>
    </source>
</reference>
<keyword evidence="2" id="KW-1185">Reference proteome</keyword>
<dbReference type="STRING" id="1001994.MY1_0971"/>